<evidence type="ECO:0000313" key="2">
    <source>
        <dbReference type="Proteomes" id="UP001157133"/>
    </source>
</evidence>
<comment type="caution">
    <text evidence="1">The sequence shown here is derived from an EMBL/GenBank/DDBJ whole genome shotgun (WGS) entry which is preliminary data.</text>
</comment>
<protein>
    <recommendedName>
        <fullName evidence="3">PAS domain-containing protein</fullName>
    </recommendedName>
</protein>
<dbReference type="EMBL" id="BSSU01000014">
    <property type="protein sequence ID" value="GLX83257.1"/>
    <property type="molecule type" value="Genomic_DNA"/>
</dbReference>
<gene>
    <name evidence="1" type="ORF">theurythT_27090</name>
</gene>
<keyword evidence="2" id="KW-1185">Reference proteome</keyword>
<proteinExistence type="predicted"/>
<dbReference type="Proteomes" id="UP001157133">
    <property type="component" value="Unassembled WGS sequence"/>
</dbReference>
<reference evidence="1 2" key="1">
    <citation type="submission" date="2023-03" db="EMBL/GenBank/DDBJ databases">
        <title>Draft genome sequence of Thalassotalea eurytherma JCM 18482T.</title>
        <authorList>
            <person name="Sawabe T."/>
        </authorList>
    </citation>
    <scope>NUCLEOTIDE SEQUENCE [LARGE SCALE GENOMIC DNA]</scope>
    <source>
        <strain evidence="1 2">JCM 18482</strain>
    </source>
</reference>
<evidence type="ECO:0008006" key="3">
    <source>
        <dbReference type="Google" id="ProtNLM"/>
    </source>
</evidence>
<name>A0ABQ6H6K8_9GAMM</name>
<organism evidence="1 2">
    <name type="scientific">Thalassotalea eurytherma</name>
    <dbReference type="NCBI Taxonomy" id="1144278"/>
    <lineage>
        <taxon>Bacteria</taxon>
        <taxon>Pseudomonadati</taxon>
        <taxon>Pseudomonadota</taxon>
        <taxon>Gammaproteobacteria</taxon>
        <taxon>Alteromonadales</taxon>
        <taxon>Colwelliaceae</taxon>
        <taxon>Thalassotalea</taxon>
    </lineage>
</organism>
<dbReference type="RefSeq" id="WP_284208665.1">
    <property type="nucleotide sequence ID" value="NZ_BSSU01000014.1"/>
</dbReference>
<evidence type="ECO:0000313" key="1">
    <source>
        <dbReference type="EMBL" id="GLX83257.1"/>
    </source>
</evidence>
<accession>A0ABQ6H6K8</accession>
<sequence>MTDNLIEAIPFSIYWKDTSQRFLGCNARYLADIGLLDKTLLINKTSTQLPKHAKDIYCNMDVEKLIIQKKYRECS</sequence>